<dbReference type="Gene3D" id="1.10.10.60">
    <property type="entry name" value="Homeodomain-like"/>
    <property type="match status" value="2"/>
</dbReference>
<dbReference type="PROSITE" id="PS01124">
    <property type="entry name" value="HTH_ARAC_FAMILY_2"/>
    <property type="match status" value="1"/>
</dbReference>
<gene>
    <name evidence="5" type="primary">adaA_7</name>
    <name evidence="5" type="ORF">ERS852491_03788</name>
</gene>
<dbReference type="InterPro" id="IPR018060">
    <property type="entry name" value="HTH_AraC"/>
</dbReference>
<evidence type="ECO:0000259" key="4">
    <source>
        <dbReference type="PROSITE" id="PS01124"/>
    </source>
</evidence>
<sequence>MRKNVSKGEYKITEFRSYHLPEYFPVLLLTGEHWKISDIPSGRLHFHNCLEVGICHSESGKIEFYGGALGFEAGNVTCIPKNIPHTTYSDKGRKSKWSYLFFDPGRMFGGWMPGSWENINLAPAGTNGYQYLLKKEDSERIYSLAMQVISEMTGKKPGYQLSTRGLLLSLYIELYRIQNLKASRNLSLTEDESKSNTMVLSPALDYIEQNYMESFTTDTLAELCHWSPTHFRRVFSQIMGMSPLEYINQVRIAEACNMLCTTEDSILSISENTGFGSVSSFNRNFQQTVKMSPREYRTQIADTLLNYNGWMQPEA</sequence>
<dbReference type="SUPFAM" id="SSF46689">
    <property type="entry name" value="Homeodomain-like"/>
    <property type="match status" value="2"/>
</dbReference>
<keyword evidence="3" id="KW-0804">Transcription</keyword>
<protein>
    <submittedName>
        <fullName evidence="5">Methylphosphotriester-DNA--protein-cysteine S-methyltransferase</fullName>
        <ecNumber evidence="5">2.1.1.-</ecNumber>
    </submittedName>
</protein>
<dbReference type="GO" id="GO:0032259">
    <property type="term" value="P:methylation"/>
    <property type="evidence" value="ECO:0007669"/>
    <property type="project" value="UniProtKB-KW"/>
</dbReference>
<keyword evidence="1" id="KW-0805">Transcription regulation</keyword>
<dbReference type="InterPro" id="IPR009057">
    <property type="entry name" value="Homeodomain-like_sf"/>
</dbReference>
<keyword evidence="5" id="KW-0808">Transferase</keyword>
<dbReference type="EMBL" id="CYZU01000045">
    <property type="protein sequence ID" value="CUO94321.1"/>
    <property type="molecule type" value="Genomic_DNA"/>
</dbReference>
<keyword evidence="5" id="KW-0489">Methyltransferase</keyword>
<dbReference type="SUPFAM" id="SSF51215">
    <property type="entry name" value="Regulatory protein AraC"/>
    <property type="match status" value="1"/>
</dbReference>
<organism evidence="5 6">
    <name type="scientific">Faecalicatena contorta</name>
    <dbReference type="NCBI Taxonomy" id="39482"/>
    <lineage>
        <taxon>Bacteria</taxon>
        <taxon>Bacillati</taxon>
        <taxon>Bacillota</taxon>
        <taxon>Clostridia</taxon>
        <taxon>Lachnospirales</taxon>
        <taxon>Lachnospiraceae</taxon>
        <taxon>Faecalicatena</taxon>
    </lineage>
</organism>
<evidence type="ECO:0000313" key="5">
    <source>
        <dbReference type="EMBL" id="CUO94321.1"/>
    </source>
</evidence>
<dbReference type="InterPro" id="IPR018062">
    <property type="entry name" value="HTH_AraC-typ_CS"/>
</dbReference>
<dbReference type="EC" id="2.1.1.-" evidence="5"/>
<dbReference type="InterPro" id="IPR037923">
    <property type="entry name" value="HTH-like"/>
</dbReference>
<feature type="domain" description="HTH araC/xylS-type" evidence="4">
    <location>
        <begin position="201"/>
        <end position="299"/>
    </location>
</feature>
<dbReference type="RefSeq" id="WP_055154661.1">
    <property type="nucleotide sequence ID" value="NZ_BQNQ01000001.1"/>
</dbReference>
<evidence type="ECO:0000256" key="2">
    <source>
        <dbReference type="ARBA" id="ARBA00023125"/>
    </source>
</evidence>
<dbReference type="PROSITE" id="PS00041">
    <property type="entry name" value="HTH_ARAC_FAMILY_1"/>
    <property type="match status" value="1"/>
</dbReference>
<evidence type="ECO:0000256" key="3">
    <source>
        <dbReference type="ARBA" id="ARBA00023163"/>
    </source>
</evidence>
<dbReference type="GeneID" id="93335509"/>
<dbReference type="AlphaFoldDB" id="A0A174J6P6"/>
<dbReference type="PANTHER" id="PTHR43280:SF26">
    <property type="entry name" value="ARAC-FAMILY TRANSCRIPTIONAL REGULATOR"/>
    <property type="match status" value="1"/>
</dbReference>
<evidence type="ECO:0000313" key="6">
    <source>
        <dbReference type="Proteomes" id="UP000095544"/>
    </source>
</evidence>
<dbReference type="PANTHER" id="PTHR43280">
    <property type="entry name" value="ARAC-FAMILY TRANSCRIPTIONAL REGULATOR"/>
    <property type="match status" value="1"/>
</dbReference>
<dbReference type="Pfam" id="PF12833">
    <property type="entry name" value="HTH_18"/>
    <property type="match status" value="1"/>
</dbReference>
<dbReference type="STRING" id="39482.ERS852491_03788"/>
<name>A0A174J6P6_9FIRM</name>
<evidence type="ECO:0000256" key="1">
    <source>
        <dbReference type="ARBA" id="ARBA00023015"/>
    </source>
</evidence>
<dbReference type="SMART" id="SM00342">
    <property type="entry name" value="HTH_ARAC"/>
    <property type="match status" value="1"/>
</dbReference>
<dbReference type="GO" id="GO:0003700">
    <property type="term" value="F:DNA-binding transcription factor activity"/>
    <property type="evidence" value="ECO:0007669"/>
    <property type="project" value="InterPro"/>
</dbReference>
<dbReference type="GO" id="GO:0043565">
    <property type="term" value="F:sequence-specific DNA binding"/>
    <property type="evidence" value="ECO:0007669"/>
    <property type="project" value="InterPro"/>
</dbReference>
<dbReference type="Proteomes" id="UP000095544">
    <property type="component" value="Unassembled WGS sequence"/>
</dbReference>
<dbReference type="OrthoDB" id="337756at2"/>
<proteinExistence type="predicted"/>
<keyword evidence="2" id="KW-0238">DNA-binding</keyword>
<accession>A0A174J6P6</accession>
<dbReference type="GO" id="GO:0008168">
    <property type="term" value="F:methyltransferase activity"/>
    <property type="evidence" value="ECO:0007669"/>
    <property type="project" value="UniProtKB-KW"/>
</dbReference>
<reference evidence="5 6" key="1">
    <citation type="submission" date="2015-09" db="EMBL/GenBank/DDBJ databases">
        <authorList>
            <consortium name="Pathogen Informatics"/>
        </authorList>
    </citation>
    <scope>NUCLEOTIDE SEQUENCE [LARGE SCALE GENOMIC DNA]</scope>
    <source>
        <strain evidence="5 6">2789STDY5834876</strain>
    </source>
</reference>